<protein>
    <submittedName>
        <fullName evidence="1">Uncharacterized protein</fullName>
    </submittedName>
</protein>
<dbReference type="EMBL" id="ABOX02000008">
    <property type="protein sequence ID" value="EEF61797.1"/>
    <property type="molecule type" value="Genomic_DNA"/>
</dbReference>
<evidence type="ECO:0000313" key="2">
    <source>
        <dbReference type="Proteomes" id="UP000003688"/>
    </source>
</evidence>
<proteinExistence type="predicted"/>
<evidence type="ECO:0000313" key="1">
    <source>
        <dbReference type="EMBL" id="EEF61797.1"/>
    </source>
</evidence>
<accession>B9XET3</accession>
<organism evidence="1 2">
    <name type="scientific">Pedosphaera parvula (strain Ellin514)</name>
    <dbReference type="NCBI Taxonomy" id="320771"/>
    <lineage>
        <taxon>Bacteria</taxon>
        <taxon>Pseudomonadati</taxon>
        <taxon>Verrucomicrobiota</taxon>
        <taxon>Pedosphaerae</taxon>
        <taxon>Pedosphaerales</taxon>
        <taxon>Pedosphaeraceae</taxon>
        <taxon>Pedosphaera</taxon>
    </lineage>
</organism>
<dbReference type="AlphaFoldDB" id="B9XET3"/>
<dbReference type="Proteomes" id="UP000003688">
    <property type="component" value="Unassembled WGS sequence"/>
</dbReference>
<dbReference type="RefSeq" id="WP_007414331.1">
    <property type="nucleotide sequence ID" value="NZ_ABOX02000008.1"/>
</dbReference>
<reference evidence="1 2" key="1">
    <citation type="journal article" date="2011" name="J. Bacteriol.">
        <title>Genome sequence of 'Pedosphaera parvula' Ellin514, an aerobic Verrucomicrobial isolate from pasture soil.</title>
        <authorList>
            <person name="Kant R."/>
            <person name="van Passel M.W."/>
            <person name="Sangwan P."/>
            <person name="Palva A."/>
            <person name="Lucas S."/>
            <person name="Copeland A."/>
            <person name="Lapidus A."/>
            <person name="Glavina Del Rio T."/>
            <person name="Dalin E."/>
            <person name="Tice H."/>
            <person name="Bruce D."/>
            <person name="Goodwin L."/>
            <person name="Pitluck S."/>
            <person name="Chertkov O."/>
            <person name="Larimer F.W."/>
            <person name="Land M.L."/>
            <person name="Hauser L."/>
            <person name="Brettin T.S."/>
            <person name="Detter J.C."/>
            <person name="Han S."/>
            <person name="de Vos W.M."/>
            <person name="Janssen P.H."/>
            <person name="Smidt H."/>
        </authorList>
    </citation>
    <scope>NUCLEOTIDE SEQUENCE [LARGE SCALE GENOMIC DNA]</scope>
    <source>
        <strain evidence="1 2">Ellin514</strain>
    </source>
</reference>
<dbReference type="STRING" id="320771.Cflav_PD4837"/>
<sequence>MKTDQRGTATIRKRYDAGTAIITVGVLLEEGEFNLRSQFEQPVVLEATPECLALYPKSQALFLCCEGSAQSGVLYATRGFRDQCGCVVFTKFRGAQLPSDCGMGFATAAALACLRALGQPERINQMDMDGWQEI</sequence>
<comment type="caution">
    <text evidence="1">The sequence shown here is derived from an EMBL/GenBank/DDBJ whole genome shotgun (WGS) entry which is preliminary data.</text>
</comment>
<keyword evidence="2" id="KW-1185">Reference proteome</keyword>
<gene>
    <name evidence="1" type="ORF">Cflav_PD4837</name>
</gene>
<name>B9XET3_PEDPL</name>